<dbReference type="SUPFAM" id="SSF49503">
    <property type="entry name" value="Cupredoxins"/>
    <property type="match status" value="1"/>
</dbReference>
<dbReference type="Gene3D" id="2.60.40.420">
    <property type="entry name" value="Cupredoxins - blue copper proteins"/>
    <property type="match status" value="1"/>
</dbReference>
<accession>A0A438FXG6</accession>
<name>A0A438FXG6_VITVI</name>
<dbReference type="InterPro" id="IPR011706">
    <property type="entry name" value="Cu-oxidase_C"/>
</dbReference>
<keyword evidence="3" id="KW-0186">Copper</keyword>
<evidence type="ECO:0000256" key="3">
    <source>
        <dbReference type="ARBA" id="ARBA00023008"/>
    </source>
</evidence>
<evidence type="ECO:0000259" key="4">
    <source>
        <dbReference type="Pfam" id="PF07731"/>
    </source>
</evidence>
<dbReference type="Proteomes" id="UP000288805">
    <property type="component" value="Unassembled WGS sequence"/>
</dbReference>
<comment type="caution">
    <text evidence="5">The sequence shown here is derived from an EMBL/GenBank/DDBJ whole genome shotgun (WGS) entry which is preliminary data.</text>
</comment>
<dbReference type="PROSITE" id="PS00080">
    <property type="entry name" value="MULTICOPPER_OXIDASE2"/>
    <property type="match status" value="1"/>
</dbReference>
<gene>
    <name evidence="5" type="ORF">CK203_065615</name>
</gene>
<dbReference type="GO" id="GO:0016491">
    <property type="term" value="F:oxidoreductase activity"/>
    <property type="evidence" value="ECO:0007669"/>
    <property type="project" value="InterPro"/>
</dbReference>
<comment type="similarity">
    <text evidence="1">Belongs to the multicopper oxidase family.</text>
</comment>
<dbReference type="InterPro" id="IPR002355">
    <property type="entry name" value="Cu_oxidase_Cu_BS"/>
</dbReference>
<feature type="domain" description="Plastocyanin-like" evidence="4">
    <location>
        <begin position="126"/>
        <end position="173"/>
    </location>
</feature>
<keyword evidence="2" id="KW-0479">Metal-binding</keyword>
<evidence type="ECO:0000256" key="1">
    <source>
        <dbReference type="ARBA" id="ARBA00010609"/>
    </source>
</evidence>
<reference evidence="5 6" key="1">
    <citation type="journal article" date="2018" name="PLoS Genet.">
        <title>Population sequencing reveals clonal diversity and ancestral inbreeding in the grapevine cultivar Chardonnay.</title>
        <authorList>
            <person name="Roach M.J."/>
            <person name="Johnson D.L."/>
            <person name="Bohlmann J."/>
            <person name="van Vuuren H.J."/>
            <person name="Jones S.J."/>
            <person name="Pretorius I.S."/>
            <person name="Schmidt S.A."/>
            <person name="Borneman A.R."/>
        </authorList>
    </citation>
    <scope>NUCLEOTIDE SEQUENCE [LARGE SCALE GENOMIC DNA]</scope>
    <source>
        <strain evidence="6">cv. Chardonnay</strain>
        <tissue evidence="5">Leaf</tissue>
    </source>
</reference>
<evidence type="ECO:0000256" key="2">
    <source>
        <dbReference type="ARBA" id="ARBA00022723"/>
    </source>
</evidence>
<protein>
    <recommendedName>
        <fullName evidence="4">Plastocyanin-like domain-containing protein</fullName>
    </recommendedName>
</protein>
<dbReference type="AlphaFoldDB" id="A0A438FXG6"/>
<dbReference type="GO" id="GO:0005507">
    <property type="term" value="F:copper ion binding"/>
    <property type="evidence" value="ECO:0007669"/>
    <property type="project" value="InterPro"/>
</dbReference>
<dbReference type="Pfam" id="PF07731">
    <property type="entry name" value="Cu-oxidase_2"/>
    <property type="match status" value="1"/>
</dbReference>
<evidence type="ECO:0000313" key="6">
    <source>
        <dbReference type="Proteomes" id="UP000288805"/>
    </source>
</evidence>
<organism evidence="5 6">
    <name type="scientific">Vitis vinifera</name>
    <name type="common">Grape</name>
    <dbReference type="NCBI Taxonomy" id="29760"/>
    <lineage>
        <taxon>Eukaryota</taxon>
        <taxon>Viridiplantae</taxon>
        <taxon>Streptophyta</taxon>
        <taxon>Embryophyta</taxon>
        <taxon>Tracheophyta</taxon>
        <taxon>Spermatophyta</taxon>
        <taxon>Magnoliopsida</taxon>
        <taxon>eudicotyledons</taxon>
        <taxon>Gunneridae</taxon>
        <taxon>Pentapetalae</taxon>
        <taxon>rosids</taxon>
        <taxon>Vitales</taxon>
        <taxon>Vitaceae</taxon>
        <taxon>Viteae</taxon>
        <taxon>Vitis</taxon>
    </lineage>
</organism>
<proteinExistence type="inferred from homology"/>
<sequence length="190" mass="21262">MLQTVHNSELKRKLQPLQVNHSKLKEAFSKVLRNQPFVARISQPFCTVLWISLEVSRRDGSQTPQDESQLRSGARITFCCEVINFVDYSLNQGAPAGHESAETPSGHESNGALPGIKPRIKWCEYPSQGSFTQVTAGSVMLYIFSISGVRFMHCHVEQHLTWGMETAFIVNNGKRLEAQMLSPPSDMLPC</sequence>
<dbReference type="EMBL" id="QGNW01000713">
    <property type="protein sequence ID" value="RVW64662.1"/>
    <property type="molecule type" value="Genomic_DNA"/>
</dbReference>
<dbReference type="InterPro" id="IPR008972">
    <property type="entry name" value="Cupredoxin"/>
</dbReference>
<evidence type="ECO:0000313" key="5">
    <source>
        <dbReference type="EMBL" id="RVW64662.1"/>
    </source>
</evidence>